<protein>
    <submittedName>
        <fullName evidence="1">Uncharacterized protein</fullName>
    </submittedName>
</protein>
<reference evidence="1 2" key="1">
    <citation type="journal article" date="2019" name="Commun. Biol.">
        <title>The bagworm genome reveals a unique fibroin gene that provides high tensile strength.</title>
        <authorList>
            <person name="Kono N."/>
            <person name="Nakamura H."/>
            <person name="Ohtoshi R."/>
            <person name="Tomita M."/>
            <person name="Numata K."/>
            <person name="Arakawa K."/>
        </authorList>
    </citation>
    <scope>NUCLEOTIDE SEQUENCE [LARGE SCALE GENOMIC DNA]</scope>
</reference>
<name>A0A4C1T1F5_EUMVA</name>
<gene>
    <name evidence="1" type="ORF">EVAR_72217_1</name>
</gene>
<keyword evidence="2" id="KW-1185">Reference proteome</keyword>
<organism evidence="1 2">
    <name type="scientific">Eumeta variegata</name>
    <name type="common">Bagworm moth</name>
    <name type="synonym">Eumeta japonica</name>
    <dbReference type="NCBI Taxonomy" id="151549"/>
    <lineage>
        <taxon>Eukaryota</taxon>
        <taxon>Metazoa</taxon>
        <taxon>Ecdysozoa</taxon>
        <taxon>Arthropoda</taxon>
        <taxon>Hexapoda</taxon>
        <taxon>Insecta</taxon>
        <taxon>Pterygota</taxon>
        <taxon>Neoptera</taxon>
        <taxon>Endopterygota</taxon>
        <taxon>Lepidoptera</taxon>
        <taxon>Glossata</taxon>
        <taxon>Ditrysia</taxon>
        <taxon>Tineoidea</taxon>
        <taxon>Psychidae</taxon>
        <taxon>Oiketicinae</taxon>
        <taxon>Eumeta</taxon>
    </lineage>
</organism>
<dbReference type="EMBL" id="BGZK01008342">
    <property type="protein sequence ID" value="GBP08036.1"/>
    <property type="molecule type" value="Genomic_DNA"/>
</dbReference>
<comment type="caution">
    <text evidence="1">The sequence shown here is derived from an EMBL/GenBank/DDBJ whole genome shotgun (WGS) entry which is preliminary data.</text>
</comment>
<dbReference type="AlphaFoldDB" id="A0A4C1T1F5"/>
<accession>A0A4C1T1F5</accession>
<proteinExistence type="predicted"/>
<evidence type="ECO:0000313" key="1">
    <source>
        <dbReference type="EMBL" id="GBP08036.1"/>
    </source>
</evidence>
<sequence length="90" mass="9755">MVKEIFGTEAIAPEDHLQPESTCPLVKHTSGQRLQKSHHHKPALQPMVGAPTFMAPILYSSGGARRAILRKAEGILSSEDSAANTRPRLS</sequence>
<dbReference type="Proteomes" id="UP000299102">
    <property type="component" value="Unassembled WGS sequence"/>
</dbReference>
<evidence type="ECO:0000313" key="2">
    <source>
        <dbReference type="Proteomes" id="UP000299102"/>
    </source>
</evidence>